<dbReference type="Proteomes" id="UP001153069">
    <property type="component" value="Unassembled WGS sequence"/>
</dbReference>
<gene>
    <name evidence="4" type="ORF">SEMRO_1473_G275640.1</name>
</gene>
<evidence type="ECO:0000259" key="3">
    <source>
        <dbReference type="Pfam" id="PF13460"/>
    </source>
</evidence>
<evidence type="ECO:0000313" key="4">
    <source>
        <dbReference type="EMBL" id="CAB9523930.1"/>
    </source>
</evidence>
<proteinExistence type="predicted"/>
<dbReference type="AlphaFoldDB" id="A0A9N8HT65"/>
<evidence type="ECO:0000256" key="1">
    <source>
        <dbReference type="SAM" id="MobiDB-lite"/>
    </source>
</evidence>
<evidence type="ECO:0000256" key="2">
    <source>
        <dbReference type="SAM" id="SignalP"/>
    </source>
</evidence>
<dbReference type="PANTHER" id="PTHR15020">
    <property type="entry name" value="FLAVIN REDUCTASE-RELATED"/>
    <property type="match status" value="1"/>
</dbReference>
<keyword evidence="2" id="KW-0732">Signal</keyword>
<feature type="domain" description="NAD(P)-binding" evidence="3">
    <location>
        <begin position="86"/>
        <end position="286"/>
    </location>
</feature>
<dbReference type="OrthoDB" id="419598at2759"/>
<evidence type="ECO:0000313" key="5">
    <source>
        <dbReference type="Proteomes" id="UP001153069"/>
    </source>
</evidence>
<feature type="chain" id="PRO_5040126742" evidence="2">
    <location>
        <begin position="28"/>
        <end position="357"/>
    </location>
</feature>
<dbReference type="SUPFAM" id="SSF51735">
    <property type="entry name" value="NAD(P)-binding Rossmann-fold domains"/>
    <property type="match status" value="1"/>
</dbReference>
<keyword evidence="5" id="KW-1185">Reference proteome</keyword>
<dbReference type="EMBL" id="CAICTM010001471">
    <property type="protein sequence ID" value="CAB9523930.1"/>
    <property type="molecule type" value="Genomic_DNA"/>
</dbReference>
<sequence>MVSVSTLALRFSPLLLWLGTGGRVADALSLSGNHQNSNNPTTTNNVPQDSPVLSRRDWLATTAAVSTVLSAPQQANSAQQPIAVLGASGRTGALCVTACLSRGFPVKALTRTGEWISPMDDGAPAENDLLTVEACDIKDPTALANSLKGCRGVIYAASASKKGGNAAAIDNVGVVQAGNICLAEKVPRYIVISSTSTTRPKSMGYIFTNVMGGIMDQKRLGEEGVINAYQTAADATSFTIVRPGGLEEPKKNEVLGPRALEITQGDVLAGIVSRADLAEVAVELAASTAPNLRNTALELYYTDSTVPVDGKFKAMMNNGVVPRLHGQTYAELLQGIEPYVDYYLADNLGAGARVIGR</sequence>
<feature type="region of interest" description="Disordered" evidence="1">
    <location>
        <begin position="31"/>
        <end position="51"/>
    </location>
</feature>
<protein>
    <submittedName>
        <fullName evidence="4">Complex I intermediate-associated protein 30 domain containing protein</fullName>
    </submittedName>
</protein>
<feature type="signal peptide" evidence="2">
    <location>
        <begin position="1"/>
        <end position="27"/>
    </location>
</feature>
<reference evidence="4" key="1">
    <citation type="submission" date="2020-06" db="EMBL/GenBank/DDBJ databases">
        <authorList>
            <consortium name="Plant Systems Biology data submission"/>
        </authorList>
    </citation>
    <scope>NUCLEOTIDE SEQUENCE</scope>
    <source>
        <strain evidence="4">D6</strain>
    </source>
</reference>
<dbReference type="InterPro" id="IPR036291">
    <property type="entry name" value="NAD(P)-bd_dom_sf"/>
</dbReference>
<comment type="caution">
    <text evidence="4">The sequence shown here is derived from an EMBL/GenBank/DDBJ whole genome shotgun (WGS) entry which is preliminary data.</text>
</comment>
<name>A0A9N8HT65_9STRA</name>
<dbReference type="Pfam" id="PF13460">
    <property type="entry name" value="NAD_binding_10"/>
    <property type="match status" value="1"/>
</dbReference>
<organism evidence="4 5">
    <name type="scientific">Seminavis robusta</name>
    <dbReference type="NCBI Taxonomy" id="568900"/>
    <lineage>
        <taxon>Eukaryota</taxon>
        <taxon>Sar</taxon>
        <taxon>Stramenopiles</taxon>
        <taxon>Ochrophyta</taxon>
        <taxon>Bacillariophyta</taxon>
        <taxon>Bacillariophyceae</taxon>
        <taxon>Bacillariophycidae</taxon>
        <taxon>Naviculales</taxon>
        <taxon>Naviculaceae</taxon>
        <taxon>Seminavis</taxon>
    </lineage>
</organism>
<accession>A0A9N8HT65</accession>
<dbReference type="PANTHER" id="PTHR15020:SF11">
    <property type="entry name" value="OS06G0360300 PROTEIN"/>
    <property type="match status" value="1"/>
</dbReference>
<dbReference type="Gene3D" id="3.40.50.720">
    <property type="entry name" value="NAD(P)-binding Rossmann-like Domain"/>
    <property type="match status" value="1"/>
</dbReference>
<dbReference type="InterPro" id="IPR016040">
    <property type="entry name" value="NAD(P)-bd_dom"/>
</dbReference>
<feature type="compositionally biased region" description="Low complexity" evidence="1">
    <location>
        <begin position="33"/>
        <end position="45"/>
    </location>
</feature>